<comment type="caution">
    <text evidence="3">The sequence shown here is derived from an EMBL/GenBank/DDBJ whole genome shotgun (WGS) entry which is preliminary data.</text>
</comment>
<evidence type="ECO:0000313" key="4">
    <source>
        <dbReference type="Proteomes" id="UP001235303"/>
    </source>
</evidence>
<dbReference type="Pfam" id="PF08378">
    <property type="entry name" value="NERD"/>
    <property type="match status" value="1"/>
</dbReference>
<protein>
    <submittedName>
        <fullName evidence="3">Nuclease-related domain-containing protein</fullName>
    </submittedName>
</protein>
<organism evidence="3 4">
    <name type="scientific">Roseofilum acuticapitatum BLCC-M154</name>
    <dbReference type="NCBI Taxonomy" id="3022444"/>
    <lineage>
        <taxon>Bacteria</taxon>
        <taxon>Bacillati</taxon>
        <taxon>Cyanobacteriota</taxon>
        <taxon>Cyanophyceae</taxon>
        <taxon>Desertifilales</taxon>
        <taxon>Desertifilaceae</taxon>
        <taxon>Roseofilum</taxon>
        <taxon>Roseofilum acuticapitatum</taxon>
    </lineage>
</organism>
<dbReference type="InterPro" id="IPR011528">
    <property type="entry name" value="NERD"/>
</dbReference>
<gene>
    <name evidence="3" type="ORF">PMG71_12590</name>
</gene>
<accession>A0ABT7AV22</accession>
<name>A0ABT7AV22_9CYAN</name>
<dbReference type="EMBL" id="JAQOSP010000086">
    <property type="protein sequence ID" value="MDJ1170269.1"/>
    <property type="molecule type" value="Genomic_DNA"/>
</dbReference>
<feature type="compositionally biased region" description="Basic and acidic residues" evidence="1">
    <location>
        <begin position="326"/>
        <end position="338"/>
    </location>
</feature>
<proteinExistence type="predicted"/>
<evidence type="ECO:0000313" key="3">
    <source>
        <dbReference type="EMBL" id="MDJ1170269.1"/>
    </source>
</evidence>
<feature type="region of interest" description="Disordered" evidence="1">
    <location>
        <begin position="307"/>
        <end position="338"/>
    </location>
</feature>
<evidence type="ECO:0000256" key="1">
    <source>
        <dbReference type="SAM" id="MobiDB-lite"/>
    </source>
</evidence>
<feature type="compositionally biased region" description="Basic and acidic residues" evidence="1">
    <location>
        <begin position="307"/>
        <end position="319"/>
    </location>
</feature>
<feature type="domain" description="NERD" evidence="2">
    <location>
        <begin position="24"/>
        <end position="139"/>
    </location>
</feature>
<dbReference type="RefSeq" id="WP_283754027.1">
    <property type="nucleotide sequence ID" value="NZ_JAQOSP010000086.1"/>
</dbReference>
<evidence type="ECO:0000259" key="2">
    <source>
        <dbReference type="PROSITE" id="PS50965"/>
    </source>
</evidence>
<reference evidence="3 4" key="1">
    <citation type="submission" date="2023-01" db="EMBL/GenBank/DDBJ databases">
        <title>Novel diversity within Roseofilum (Cyanobacteria; Desertifilaceae) from marine benthic mats with descriptions of four novel species.</title>
        <authorList>
            <person name="Wang Y."/>
            <person name="Berthold D.E."/>
            <person name="Hu J."/>
            <person name="Lefler F.W."/>
            <person name="Laughinghouse H.D. IV."/>
        </authorList>
    </citation>
    <scope>NUCLEOTIDE SEQUENCE [LARGE SCALE GENOMIC DNA]</scope>
    <source>
        <strain evidence="3 4">BLCC-M154</strain>
    </source>
</reference>
<feature type="region of interest" description="Disordered" evidence="1">
    <location>
        <begin position="223"/>
        <end position="265"/>
    </location>
</feature>
<dbReference type="PROSITE" id="PS50965">
    <property type="entry name" value="NERD"/>
    <property type="match status" value="1"/>
</dbReference>
<dbReference type="Proteomes" id="UP001235303">
    <property type="component" value="Unassembled WGS sequence"/>
</dbReference>
<keyword evidence="4" id="KW-1185">Reference proteome</keyword>
<feature type="compositionally biased region" description="Basic and acidic residues" evidence="1">
    <location>
        <begin position="231"/>
        <end position="250"/>
    </location>
</feature>
<sequence length="338" mass="38666">MGNGFFGMIGETFYEFQQFGKDFKGFMGESQISTRLAKLPNTWGIFQNTIIPGTSGKPTEIDILLIGPGGIFIIEVKNWKGSYSAYRDNWKRRDGEKWIAMSNSPTSQNLYHKDSFQKWLYKQLESGPYPRISAPVIFPSARWIGTTDCSVPVLTHPEELLDLIVNSKPCLTQEQCRDIINKVANCTVDRISIPKPVLRKKTGSGDLLEAEIIEPLDSKESVQTQNLRSAEISRDLHRSTKENNQQEKKAWRSTSKTPWEEHASRASAKIHEELIENFSKLDKIMTERREAAIAHFAKREQEFKESVAKLDRDRHEKRQQIISHFAQKDKGPSLPGDR</sequence>